<dbReference type="OMA" id="FQSQSCQ"/>
<accession>A0A0U5CR40</accession>
<sequence length="254" mass="28339">MAALIRKIFHRKNKVPLACSEIMLEDLDHVHTDACFLDIQPLLVAELFQSQGCKVCVKNVPQIHSAVTNNPNVALLTFDVTYFDRTEWQDTFARKTWDARQRAYVGRWGRNSVFTPQVVFDGVVDGTGESVDALMGLAAQAREMKKARGWNMVLDANDTELRIDTDRAESVPHDILLVAYDPKVQTVRIGKGVNRWKKLKHVNVVNMVMKIGEWQGGNLQMALPDLSEARGRGLTVLAIVQEPSGGPIVAAHIL</sequence>
<evidence type="ECO:0000313" key="2">
    <source>
        <dbReference type="Proteomes" id="UP000054771"/>
    </source>
</evidence>
<dbReference type="AlphaFoldDB" id="A0A0U5CR40"/>
<name>A0A0U5CR40_ASPCI</name>
<dbReference type="SUPFAM" id="SSF52833">
    <property type="entry name" value="Thioredoxin-like"/>
    <property type="match status" value="1"/>
</dbReference>
<dbReference type="Pfam" id="PF06764">
    <property type="entry name" value="DUF1223"/>
    <property type="match status" value="1"/>
</dbReference>
<organism evidence="1 2">
    <name type="scientific">Aspergillus calidoustus</name>
    <dbReference type="NCBI Taxonomy" id="454130"/>
    <lineage>
        <taxon>Eukaryota</taxon>
        <taxon>Fungi</taxon>
        <taxon>Dikarya</taxon>
        <taxon>Ascomycota</taxon>
        <taxon>Pezizomycotina</taxon>
        <taxon>Eurotiomycetes</taxon>
        <taxon>Eurotiomycetidae</taxon>
        <taxon>Eurotiales</taxon>
        <taxon>Aspergillaceae</taxon>
        <taxon>Aspergillus</taxon>
        <taxon>Aspergillus subgen. Nidulantes</taxon>
    </lineage>
</organism>
<dbReference type="Proteomes" id="UP000054771">
    <property type="component" value="Unassembled WGS sequence"/>
</dbReference>
<dbReference type="OrthoDB" id="938668at2759"/>
<reference evidence="2" key="1">
    <citation type="journal article" date="2016" name="Genome Announc.">
        <title>Draft genome sequences of fungus Aspergillus calidoustus.</title>
        <authorList>
            <person name="Horn F."/>
            <person name="Linde J."/>
            <person name="Mattern D.J."/>
            <person name="Walther G."/>
            <person name="Guthke R."/>
            <person name="Scherlach K."/>
            <person name="Martin K."/>
            <person name="Brakhage A.A."/>
            <person name="Petzke L."/>
            <person name="Valiante V."/>
        </authorList>
    </citation>
    <scope>NUCLEOTIDE SEQUENCE [LARGE SCALE GENOMIC DNA]</scope>
    <source>
        <strain evidence="2">SF006504</strain>
    </source>
</reference>
<dbReference type="InterPro" id="IPR036249">
    <property type="entry name" value="Thioredoxin-like_sf"/>
</dbReference>
<dbReference type="PANTHER" id="PTHR36057">
    <property type="match status" value="1"/>
</dbReference>
<dbReference type="InterPro" id="IPR010634">
    <property type="entry name" value="DUF1223"/>
</dbReference>
<dbReference type="STRING" id="454130.A0A0U5CR40"/>
<dbReference type="EMBL" id="CDMC01000007">
    <property type="protein sequence ID" value="CEN62190.1"/>
    <property type="molecule type" value="Genomic_DNA"/>
</dbReference>
<gene>
    <name evidence="1" type="ORF">ASPCAL08828</name>
</gene>
<keyword evidence="2" id="KW-1185">Reference proteome</keyword>
<evidence type="ECO:0000313" key="1">
    <source>
        <dbReference type="EMBL" id="CEN62190.1"/>
    </source>
</evidence>
<protein>
    <submittedName>
        <fullName evidence="1">Uncharacterized protein</fullName>
    </submittedName>
</protein>
<dbReference type="PANTHER" id="PTHR36057:SF1">
    <property type="entry name" value="LIPOPROTEIN LIPID ATTACHMENT SITE-LIKE PROTEIN, PUTATIVE (DUF1223)-RELATED"/>
    <property type="match status" value="1"/>
</dbReference>
<proteinExistence type="predicted"/>